<dbReference type="EMBL" id="LJRC01000133">
    <property type="protein sequence ID" value="KPY36905.1"/>
    <property type="molecule type" value="Genomic_DNA"/>
</dbReference>
<feature type="signal peptide" evidence="1">
    <location>
        <begin position="1"/>
        <end position="24"/>
    </location>
</feature>
<protein>
    <recommendedName>
        <fullName evidence="4">Secreted protein</fullName>
    </recommendedName>
</protein>
<accession>A0A0P9YRI2</accession>
<evidence type="ECO:0000256" key="1">
    <source>
        <dbReference type="SAM" id="SignalP"/>
    </source>
</evidence>
<dbReference type="Proteomes" id="UP000050562">
    <property type="component" value="Unassembled WGS sequence"/>
</dbReference>
<proteinExistence type="predicted"/>
<name>A0A0P9YRI2_9PSED</name>
<dbReference type="AlphaFoldDB" id="A0A0P9YRI2"/>
<gene>
    <name evidence="2" type="ORF">ALO52_01453</name>
</gene>
<evidence type="ECO:0000313" key="2">
    <source>
        <dbReference type="EMBL" id="KPY36905.1"/>
    </source>
</evidence>
<evidence type="ECO:0000313" key="3">
    <source>
        <dbReference type="Proteomes" id="UP000050562"/>
    </source>
</evidence>
<feature type="chain" id="PRO_5006172631" description="Secreted protein" evidence="1">
    <location>
        <begin position="25"/>
        <end position="111"/>
    </location>
</feature>
<keyword evidence="1" id="KW-0732">Signal</keyword>
<dbReference type="PATRIC" id="fig|251707.3.peg.1871"/>
<comment type="caution">
    <text evidence="2">The sequence shown here is derived from an EMBL/GenBank/DDBJ whole genome shotgun (WGS) entry which is preliminary data.</text>
</comment>
<evidence type="ECO:0008006" key="4">
    <source>
        <dbReference type="Google" id="ProtNLM"/>
    </source>
</evidence>
<reference evidence="2 3" key="1">
    <citation type="submission" date="2015-09" db="EMBL/GenBank/DDBJ databases">
        <title>Genome announcement of multiple Pseudomonas syringae strains.</title>
        <authorList>
            <person name="Thakur S."/>
            <person name="Wang P.W."/>
            <person name="Gong Y."/>
            <person name="Weir B.S."/>
            <person name="Guttman D.S."/>
        </authorList>
    </citation>
    <scope>NUCLEOTIDE SEQUENCE [LARGE SCALE GENOMIC DNA]</scope>
    <source>
        <strain evidence="2 3">ICMP3956</strain>
    </source>
</reference>
<sequence length="111" mass="12029">METEMKASLLLLAGLAVVATQASASTPQAWSALDKAMLDSCLKASQLKNVSAVGNSAQFDDRVGYSALLLKGRYPQKHMNNRPGTELCLYNRKSRQASVTEWDSITPSPAR</sequence>
<organism evidence="2 3">
    <name type="scientific">Pseudomonas syringae pv. primulae</name>
    <dbReference type="NCBI Taxonomy" id="251707"/>
    <lineage>
        <taxon>Bacteria</taxon>
        <taxon>Pseudomonadati</taxon>
        <taxon>Pseudomonadota</taxon>
        <taxon>Gammaproteobacteria</taxon>
        <taxon>Pseudomonadales</taxon>
        <taxon>Pseudomonadaceae</taxon>
        <taxon>Pseudomonas</taxon>
    </lineage>
</organism>